<dbReference type="Pfam" id="PF07591">
    <property type="entry name" value="PT-HINT"/>
    <property type="match status" value="1"/>
</dbReference>
<dbReference type="Gene3D" id="2.170.16.10">
    <property type="entry name" value="Hedgehog/Intein (Hint) domain"/>
    <property type="match status" value="1"/>
</dbReference>
<dbReference type="InterPro" id="IPR036844">
    <property type="entry name" value="Hint_dom_sf"/>
</dbReference>
<keyword evidence="4" id="KW-1185">Reference proteome</keyword>
<dbReference type="InterPro" id="IPR003587">
    <property type="entry name" value="Hint_dom_N"/>
</dbReference>
<dbReference type="RefSeq" id="WP_184920572.1">
    <property type="nucleotide sequence ID" value="NZ_JACHMO010000001.1"/>
</dbReference>
<comment type="caution">
    <text evidence="3">The sequence shown here is derived from an EMBL/GenBank/DDBJ whole genome shotgun (WGS) entry which is preliminary data.</text>
</comment>
<proteinExistence type="predicted"/>
<dbReference type="Proteomes" id="UP000552097">
    <property type="component" value="Unassembled WGS sequence"/>
</dbReference>
<dbReference type="EMBL" id="JACHMO010000001">
    <property type="protein sequence ID" value="MBB5803291.1"/>
    <property type="molecule type" value="Genomic_DNA"/>
</dbReference>
<evidence type="ECO:0000313" key="4">
    <source>
        <dbReference type="Proteomes" id="UP000552097"/>
    </source>
</evidence>
<evidence type="ECO:0000256" key="1">
    <source>
        <dbReference type="SAM" id="MobiDB-lite"/>
    </source>
</evidence>
<accession>A0A7W9M0W6</accession>
<dbReference type="SMART" id="SM00306">
    <property type="entry name" value="HintN"/>
    <property type="match status" value="1"/>
</dbReference>
<protein>
    <recommendedName>
        <fullName evidence="2">Hint domain-containing protein</fullName>
    </recommendedName>
</protein>
<dbReference type="SUPFAM" id="SSF51294">
    <property type="entry name" value="Hedgehog/intein (Hint) domain"/>
    <property type="match status" value="1"/>
</dbReference>
<dbReference type="CDD" id="cd00081">
    <property type="entry name" value="Hint"/>
    <property type="match status" value="1"/>
</dbReference>
<organism evidence="3 4">
    <name type="scientific">Saccharothrix ecbatanensis</name>
    <dbReference type="NCBI Taxonomy" id="1105145"/>
    <lineage>
        <taxon>Bacteria</taxon>
        <taxon>Bacillati</taxon>
        <taxon>Actinomycetota</taxon>
        <taxon>Actinomycetes</taxon>
        <taxon>Pseudonocardiales</taxon>
        <taxon>Pseudonocardiaceae</taxon>
        <taxon>Saccharothrix</taxon>
    </lineage>
</organism>
<evidence type="ECO:0000313" key="3">
    <source>
        <dbReference type="EMBL" id="MBB5803291.1"/>
    </source>
</evidence>
<feature type="domain" description="Hint" evidence="2">
    <location>
        <begin position="85"/>
        <end position="186"/>
    </location>
</feature>
<feature type="region of interest" description="Disordered" evidence="1">
    <location>
        <begin position="45"/>
        <end position="84"/>
    </location>
</feature>
<reference evidence="3 4" key="1">
    <citation type="submission" date="2020-08" db="EMBL/GenBank/DDBJ databases">
        <title>Sequencing the genomes of 1000 actinobacteria strains.</title>
        <authorList>
            <person name="Klenk H.-P."/>
        </authorList>
    </citation>
    <scope>NUCLEOTIDE SEQUENCE [LARGE SCALE GENOMIC DNA]</scope>
    <source>
        <strain evidence="3 4">DSM 45486</strain>
    </source>
</reference>
<dbReference type="AlphaFoldDB" id="A0A7W9M0W6"/>
<sequence>MADDVQDVNKVWETVKATVIKPGANVVQSVGEQVVSDYANSQVPGLGDLMSLASPSRKRGNGTGRDAGSRSRGEANGSCAASFDRNSFTGDTPVLMADGSRKPIEDVRVGDEVVAAGPTTGQSGIRTVTDTRSHQAERELYEFTVASDDGVGTIVATDEHPFWVESLQKWLYAKDLTPGYTFETVDHRPCACRKRRPCRSGGVVVLVEDAAQPPSLADVEAGDRCLVGDGWW</sequence>
<name>A0A7W9M0W6_9PSEU</name>
<evidence type="ECO:0000259" key="2">
    <source>
        <dbReference type="SMART" id="SM00306"/>
    </source>
</evidence>
<gene>
    <name evidence="3" type="ORF">F4560_003059</name>
</gene>